<dbReference type="GO" id="GO:0004984">
    <property type="term" value="F:olfactory receptor activity"/>
    <property type="evidence" value="ECO:0007669"/>
    <property type="project" value="InterPro"/>
</dbReference>
<evidence type="ECO:0000256" key="6">
    <source>
        <dbReference type="ARBA" id="ARBA00022989"/>
    </source>
</evidence>
<keyword evidence="6 11" id="KW-1133">Transmembrane helix</keyword>
<proteinExistence type="evidence at transcript level"/>
<evidence type="ECO:0000256" key="8">
    <source>
        <dbReference type="ARBA" id="ARBA00023170"/>
    </source>
</evidence>
<evidence type="ECO:0000256" key="2">
    <source>
        <dbReference type="ARBA" id="ARBA00022475"/>
    </source>
</evidence>
<comment type="subunit">
    <text evidence="10">Interacts with Orco. Complexes exist early in the endomembrane system in olfactory sensory neurons (OSNs), coupling these complexes to the conserved ciliary trafficking pathway.</text>
</comment>
<gene>
    <name evidence="12" type="primary">OR85bc2</name>
</gene>
<evidence type="ECO:0000313" key="12">
    <source>
        <dbReference type="EMBL" id="AYN70685.1"/>
    </source>
</evidence>
<dbReference type="EMBL" id="MH937270">
    <property type="protein sequence ID" value="AYN70685.1"/>
    <property type="molecule type" value="mRNA"/>
</dbReference>
<feature type="transmembrane region" description="Helical" evidence="11">
    <location>
        <begin position="33"/>
        <end position="55"/>
    </location>
</feature>
<keyword evidence="3" id="KW-0716">Sensory transduction</keyword>
<evidence type="ECO:0000256" key="9">
    <source>
        <dbReference type="ARBA" id="ARBA00023224"/>
    </source>
</evidence>
<protein>
    <submittedName>
        <fullName evidence="12">Odorant receptor 85bc2</fullName>
    </submittedName>
</protein>
<evidence type="ECO:0000256" key="7">
    <source>
        <dbReference type="ARBA" id="ARBA00023136"/>
    </source>
</evidence>
<feature type="transmembrane region" description="Helical" evidence="11">
    <location>
        <begin position="123"/>
        <end position="142"/>
    </location>
</feature>
<accession>A0A3G2LEL8</accession>
<keyword evidence="5" id="KW-0552">Olfaction</keyword>
<comment type="subcellular location">
    <subcellularLocation>
        <location evidence="1">Cell membrane</location>
        <topology evidence="1">Multi-pass membrane protein</topology>
    </subcellularLocation>
</comment>
<keyword evidence="7 11" id="KW-0472">Membrane</keyword>
<organism evidence="12">
    <name type="scientific">Bactrocera minax</name>
    <name type="common">Chinese citrus fly</name>
    <dbReference type="NCBI Taxonomy" id="104690"/>
    <lineage>
        <taxon>Eukaryota</taxon>
        <taxon>Metazoa</taxon>
        <taxon>Ecdysozoa</taxon>
        <taxon>Arthropoda</taxon>
        <taxon>Hexapoda</taxon>
        <taxon>Insecta</taxon>
        <taxon>Pterygota</taxon>
        <taxon>Neoptera</taxon>
        <taxon>Endopterygota</taxon>
        <taxon>Diptera</taxon>
        <taxon>Brachycera</taxon>
        <taxon>Muscomorpha</taxon>
        <taxon>Tephritoidea</taxon>
        <taxon>Tephritidae</taxon>
        <taxon>Bactrocera</taxon>
        <taxon>Tetradacus</taxon>
    </lineage>
</organism>
<evidence type="ECO:0000256" key="1">
    <source>
        <dbReference type="ARBA" id="ARBA00004651"/>
    </source>
</evidence>
<dbReference type="PANTHER" id="PTHR21137:SF44">
    <property type="entry name" value="ODORANT RECEPTOR 13A-RELATED"/>
    <property type="match status" value="1"/>
</dbReference>
<dbReference type="GO" id="GO:0005549">
    <property type="term" value="F:odorant binding"/>
    <property type="evidence" value="ECO:0007669"/>
    <property type="project" value="InterPro"/>
</dbReference>
<sequence>MENLEKFVRLANFFGNHIGMKPWGRLDGFQRRFLFYFSSINLLITFIAESSYIIVTITSDFILAVMTLSYVTFIVVAYAKWYYLYTYQTERTAFFQRLETLFPCTKSQQEAIKLSEYIRMNKLSTISYTISFLMCISTYTFYTIARQFIYTNLLHVPGTERNLPYQAVYPWDWRDNWTYYVCYVSQGFAGWHSTCAQMAFDLMLCTLSTHLIMHYDHISRSLEGYQTKFAEIHGKNGLTQQARAAMELKAVKDDIKFISSIVAYHTELLRFDWSHADIRFQKMTILVAERAQDPAALKATKLITISRDTMTVIMQMSYKFFTVLRTMYGD</sequence>
<evidence type="ECO:0000256" key="5">
    <source>
        <dbReference type="ARBA" id="ARBA00022725"/>
    </source>
</evidence>
<dbReference type="PANTHER" id="PTHR21137">
    <property type="entry name" value="ODORANT RECEPTOR"/>
    <property type="match status" value="1"/>
</dbReference>
<evidence type="ECO:0000256" key="3">
    <source>
        <dbReference type="ARBA" id="ARBA00022606"/>
    </source>
</evidence>
<keyword evidence="2" id="KW-1003">Cell membrane</keyword>
<dbReference type="Pfam" id="PF02949">
    <property type="entry name" value="7tm_6"/>
    <property type="match status" value="1"/>
</dbReference>
<evidence type="ECO:0000256" key="10">
    <source>
        <dbReference type="ARBA" id="ARBA00038679"/>
    </source>
</evidence>
<evidence type="ECO:0000256" key="4">
    <source>
        <dbReference type="ARBA" id="ARBA00022692"/>
    </source>
</evidence>
<dbReference type="GO" id="GO:0007165">
    <property type="term" value="P:signal transduction"/>
    <property type="evidence" value="ECO:0007669"/>
    <property type="project" value="UniProtKB-KW"/>
</dbReference>
<feature type="transmembrane region" description="Helical" evidence="11">
    <location>
        <begin position="61"/>
        <end position="83"/>
    </location>
</feature>
<reference evidence="12" key="1">
    <citation type="submission" date="2018-09" db="EMBL/GenBank/DDBJ databases">
        <title>Identification and expression analysis of chemosensory genes in citrus fruit fly Bactrocera minax.</title>
        <authorList>
            <person name="Lu Y."/>
            <person name="Yu T."/>
            <person name="Cheng J."/>
        </authorList>
    </citation>
    <scope>NUCLEOTIDE SEQUENCE</scope>
    <source>
        <strain evidence="12">Bmi001695</strain>
    </source>
</reference>
<dbReference type="InterPro" id="IPR004117">
    <property type="entry name" value="7tm6_olfct_rcpt"/>
</dbReference>
<name>A0A3G2LEL8_9MUSC</name>
<keyword evidence="8 12" id="KW-0675">Receptor</keyword>
<dbReference type="AlphaFoldDB" id="A0A3G2LEL8"/>
<keyword evidence="9" id="KW-0807">Transducer</keyword>
<dbReference type="GO" id="GO:0005886">
    <property type="term" value="C:plasma membrane"/>
    <property type="evidence" value="ECO:0007669"/>
    <property type="project" value="UniProtKB-SubCell"/>
</dbReference>
<evidence type="ECO:0000256" key="11">
    <source>
        <dbReference type="SAM" id="Phobius"/>
    </source>
</evidence>
<keyword evidence="4 11" id="KW-0812">Transmembrane</keyword>